<comment type="caution">
    <text evidence="1">The sequence shown here is derived from an EMBL/GenBank/DDBJ whole genome shotgun (WGS) entry which is preliminary data.</text>
</comment>
<evidence type="ECO:0000313" key="1">
    <source>
        <dbReference type="EMBL" id="KGX84127.1"/>
    </source>
</evidence>
<evidence type="ECO:0008006" key="3">
    <source>
        <dbReference type="Google" id="ProtNLM"/>
    </source>
</evidence>
<gene>
    <name evidence="1" type="ORF">N783_19075</name>
</gene>
<dbReference type="eggNOG" id="COG2105">
    <property type="taxonomic scope" value="Bacteria"/>
</dbReference>
<name>A0A0A5HKG8_9BACI</name>
<dbReference type="STRING" id="1385511.GCA_000425225_03923"/>
<dbReference type="Proteomes" id="UP000030403">
    <property type="component" value="Unassembled WGS sequence"/>
</dbReference>
<dbReference type="RefSeq" id="WP_036843139.1">
    <property type="nucleotide sequence ID" value="NZ_AULJ01000062.1"/>
</dbReference>
<protein>
    <recommendedName>
        <fullName evidence="3">Histone deacetylase</fullName>
    </recommendedName>
</protein>
<dbReference type="OrthoDB" id="8538589at2"/>
<reference evidence="1 2" key="1">
    <citation type="submission" date="2013-08" db="EMBL/GenBank/DDBJ databases">
        <authorList>
            <person name="Huang J."/>
            <person name="Wang G."/>
        </authorList>
    </citation>
    <scope>NUCLEOTIDE SEQUENCE [LARGE SCALE GENOMIC DNA]</scope>
    <source>
        <strain evidence="1 2">BH030004</strain>
    </source>
</reference>
<dbReference type="Gene3D" id="3.10.490.10">
    <property type="entry name" value="Gamma-glutamyl cyclotransferase-like"/>
    <property type="match status" value="1"/>
</dbReference>
<sequence length="208" mass="23919">MSNKVWYASFGSNLFRERFLCYIEGGQPEGSNRREVGSRDATLPVKDAPVSLPFSLYFAGYSDRWDGGAAFIDTHYNENADTWGRMYLITEEQFEDVIRQENGISDLSLDWSALRANGNTLVEKSDYGNLLYAGEREGHPIFTFTHYLPMEEREITVPSKRYLAMLIRGFLEAYTDTPEACVDYLIEKPGVKDHYKYEDLLAFVKEQV</sequence>
<dbReference type="AlphaFoldDB" id="A0A0A5HKG8"/>
<dbReference type="EMBL" id="AVPF01000066">
    <property type="protein sequence ID" value="KGX84127.1"/>
    <property type="molecule type" value="Genomic_DNA"/>
</dbReference>
<keyword evidence="2" id="KW-1185">Reference proteome</keyword>
<evidence type="ECO:0000313" key="2">
    <source>
        <dbReference type="Proteomes" id="UP000030403"/>
    </source>
</evidence>
<proteinExistence type="predicted"/>
<organism evidence="1 2">
    <name type="scientific">Pontibacillus marinus BH030004 = DSM 16465</name>
    <dbReference type="NCBI Taxonomy" id="1385511"/>
    <lineage>
        <taxon>Bacteria</taxon>
        <taxon>Bacillati</taxon>
        <taxon>Bacillota</taxon>
        <taxon>Bacilli</taxon>
        <taxon>Bacillales</taxon>
        <taxon>Bacillaceae</taxon>
        <taxon>Pontibacillus</taxon>
    </lineage>
</organism>
<accession>A0A0A5HKG8</accession>